<gene>
    <name evidence="15" type="primary">mxcH</name>
    <name evidence="15" type="ORF">OV287_07820</name>
</gene>
<dbReference type="Pfam" id="PF00593">
    <property type="entry name" value="TonB_dep_Rec_b-barrel"/>
    <property type="match status" value="1"/>
</dbReference>
<protein>
    <submittedName>
        <fullName evidence="15">TonB-dependent siderophore myxochelin receptor MxcH</fullName>
    </submittedName>
</protein>
<evidence type="ECO:0000256" key="1">
    <source>
        <dbReference type="ARBA" id="ARBA00004571"/>
    </source>
</evidence>
<sequence>MVIIFIFCLLAGARAGWAQETSEPTGEAEEAIEISVEGTSVEQRRRESAESVQVLDTEHVQREAADLGEALARTEGVGVRRAGGLGSATRFSLTGFTDEQVRFFVDGVPLELAGLGPELANVPVNLVQGVEIYQGVVPIRFGTDALGGAVHLLTDSRVQGTGAAASYAVGSFDTHRLTASARHLDAPSGLLLRAQAFLDSTQNDYSIDVEVPDDSGRLLPARVHRFHDAYRAWGASLEGGFLDKPWARRLLLRVFANDYEKELQNNITMEVPYGAVNTRASSAGALLRYAQGFSRGLSAEVVGGYTFRHTRFDDLGTCSYDWYGRCVRQRSQPGEIGARAVERRVNQGTGFARLHLEWAPSETQTLRLSLAPTAVTRTGEDRQLTALGQVDPLAPGRGLFSLVTGVEYTLSALEDRLENIVFLKDYLQLASAQKLLPSGVFLPIDRDLHGVGVGDGVRVRLVRGLYAKASYEFATRLPRPGELFGDGLLVNDNLDLQPERSHNLNLELAFEGAPGRAGAVRASLVGFGRLADQLIVLIGRENFFTYQNVFEARCLGVAGTGAWTSPGQYLTLEGNVTWQDFRNTSREGAFGFFEGQRIPNRPYLQAHGSARLQASGVMSDRDELSLTWHARYVHAFFRSWEGVGQKDSKQVIPSQLLHSLALSYVIRGAAVTLGWTVDVENLTDTPAYDFFGVQRPGRGLFAKLLVEH</sequence>
<feature type="chain" id="PRO_5046980006" evidence="12">
    <location>
        <begin position="19"/>
        <end position="708"/>
    </location>
</feature>
<comment type="similarity">
    <text evidence="10 11">Belongs to the TonB-dependent receptor family.</text>
</comment>
<evidence type="ECO:0000256" key="6">
    <source>
        <dbReference type="ARBA" id="ARBA00023077"/>
    </source>
</evidence>
<dbReference type="Pfam" id="PF07715">
    <property type="entry name" value="Plug"/>
    <property type="match status" value="1"/>
</dbReference>
<accession>A0ABT3ZZA1</accession>
<feature type="domain" description="TonB-dependent receptor-like beta-barrel" evidence="13">
    <location>
        <begin position="464"/>
        <end position="682"/>
    </location>
</feature>
<dbReference type="Gene3D" id="2.40.170.20">
    <property type="entry name" value="TonB-dependent receptor, beta-barrel domain"/>
    <property type="match status" value="1"/>
</dbReference>
<evidence type="ECO:0000256" key="7">
    <source>
        <dbReference type="ARBA" id="ARBA00023136"/>
    </source>
</evidence>
<dbReference type="InterPro" id="IPR039426">
    <property type="entry name" value="TonB-dep_rcpt-like"/>
</dbReference>
<keyword evidence="16" id="KW-1185">Reference proteome</keyword>
<organism evidence="15 16">
    <name type="scientific">Archangium lansingense</name>
    <dbReference type="NCBI Taxonomy" id="2995310"/>
    <lineage>
        <taxon>Bacteria</taxon>
        <taxon>Pseudomonadati</taxon>
        <taxon>Myxococcota</taxon>
        <taxon>Myxococcia</taxon>
        <taxon>Myxococcales</taxon>
        <taxon>Cystobacterineae</taxon>
        <taxon>Archangiaceae</taxon>
        <taxon>Archangium</taxon>
    </lineage>
</organism>
<keyword evidence="4 10" id="KW-0812">Transmembrane</keyword>
<dbReference type="PANTHER" id="PTHR30069:SF29">
    <property type="entry name" value="HEMOGLOBIN AND HEMOGLOBIN-HAPTOGLOBIN-BINDING PROTEIN 1-RELATED"/>
    <property type="match status" value="1"/>
</dbReference>
<dbReference type="SUPFAM" id="SSF56935">
    <property type="entry name" value="Porins"/>
    <property type="match status" value="1"/>
</dbReference>
<evidence type="ECO:0000256" key="4">
    <source>
        <dbReference type="ARBA" id="ARBA00022692"/>
    </source>
</evidence>
<evidence type="ECO:0000313" key="16">
    <source>
        <dbReference type="Proteomes" id="UP001207654"/>
    </source>
</evidence>
<reference evidence="15 16" key="1">
    <citation type="submission" date="2022-11" db="EMBL/GenBank/DDBJ databases">
        <title>Minimal conservation of predation-associated metabolite biosynthetic gene clusters underscores biosynthetic potential of Myxococcota including descriptions for ten novel species: Archangium lansinium sp. nov., Myxococcus landrumus sp. nov., Nannocystis bai.</title>
        <authorList>
            <person name="Ahearne A."/>
            <person name="Stevens C."/>
            <person name="Phillips K."/>
        </authorList>
    </citation>
    <scope>NUCLEOTIDE SEQUENCE [LARGE SCALE GENOMIC DNA]</scope>
    <source>
        <strain evidence="15 16">MIWBW</strain>
    </source>
</reference>
<keyword evidence="2 10" id="KW-0813">Transport</keyword>
<evidence type="ECO:0000256" key="5">
    <source>
        <dbReference type="ARBA" id="ARBA00022729"/>
    </source>
</evidence>
<keyword evidence="9 10" id="KW-0998">Cell outer membrane</keyword>
<evidence type="ECO:0000256" key="8">
    <source>
        <dbReference type="ARBA" id="ARBA00023170"/>
    </source>
</evidence>
<feature type="signal peptide" evidence="12">
    <location>
        <begin position="1"/>
        <end position="18"/>
    </location>
</feature>
<evidence type="ECO:0000256" key="2">
    <source>
        <dbReference type="ARBA" id="ARBA00022448"/>
    </source>
</evidence>
<keyword evidence="3 10" id="KW-1134">Transmembrane beta strand</keyword>
<dbReference type="InterPro" id="IPR000531">
    <property type="entry name" value="Beta-barrel_TonB"/>
</dbReference>
<dbReference type="PANTHER" id="PTHR30069">
    <property type="entry name" value="TONB-DEPENDENT OUTER MEMBRANE RECEPTOR"/>
    <property type="match status" value="1"/>
</dbReference>
<dbReference type="EMBL" id="JAPNKA010000001">
    <property type="protein sequence ID" value="MCY1074391.1"/>
    <property type="molecule type" value="Genomic_DNA"/>
</dbReference>
<dbReference type="Gene3D" id="2.170.130.10">
    <property type="entry name" value="TonB-dependent receptor, plug domain"/>
    <property type="match status" value="1"/>
</dbReference>
<keyword evidence="5 12" id="KW-0732">Signal</keyword>
<evidence type="ECO:0000259" key="13">
    <source>
        <dbReference type="Pfam" id="PF00593"/>
    </source>
</evidence>
<dbReference type="RefSeq" id="WP_267533359.1">
    <property type="nucleotide sequence ID" value="NZ_JAPNKA010000001.1"/>
</dbReference>
<keyword evidence="6 11" id="KW-0798">TonB box</keyword>
<evidence type="ECO:0000259" key="14">
    <source>
        <dbReference type="Pfam" id="PF07715"/>
    </source>
</evidence>
<evidence type="ECO:0000313" key="15">
    <source>
        <dbReference type="EMBL" id="MCY1074391.1"/>
    </source>
</evidence>
<dbReference type="PROSITE" id="PS52016">
    <property type="entry name" value="TONB_DEPENDENT_REC_3"/>
    <property type="match status" value="1"/>
</dbReference>
<evidence type="ECO:0000256" key="12">
    <source>
        <dbReference type="SAM" id="SignalP"/>
    </source>
</evidence>
<name>A0ABT3ZZA1_9BACT</name>
<evidence type="ECO:0000256" key="9">
    <source>
        <dbReference type="ARBA" id="ARBA00023237"/>
    </source>
</evidence>
<proteinExistence type="inferred from homology"/>
<keyword evidence="8 15" id="KW-0675">Receptor</keyword>
<feature type="domain" description="TonB-dependent receptor plug" evidence="14">
    <location>
        <begin position="45"/>
        <end position="149"/>
    </location>
</feature>
<evidence type="ECO:0000256" key="10">
    <source>
        <dbReference type="PROSITE-ProRule" id="PRU01360"/>
    </source>
</evidence>
<dbReference type="InterPro" id="IPR012910">
    <property type="entry name" value="Plug_dom"/>
</dbReference>
<dbReference type="NCBIfam" id="NF038079">
    <property type="entry name" value="TonB_sider_MxcH"/>
    <property type="match status" value="1"/>
</dbReference>
<dbReference type="InterPro" id="IPR036942">
    <property type="entry name" value="Beta-barrel_TonB_sf"/>
</dbReference>
<evidence type="ECO:0000256" key="11">
    <source>
        <dbReference type="RuleBase" id="RU003357"/>
    </source>
</evidence>
<comment type="caution">
    <text evidence="15">The sequence shown here is derived from an EMBL/GenBank/DDBJ whole genome shotgun (WGS) entry which is preliminary data.</text>
</comment>
<dbReference type="Proteomes" id="UP001207654">
    <property type="component" value="Unassembled WGS sequence"/>
</dbReference>
<comment type="subcellular location">
    <subcellularLocation>
        <location evidence="1 10">Cell outer membrane</location>
        <topology evidence="1 10">Multi-pass membrane protein</topology>
    </subcellularLocation>
</comment>
<evidence type="ECO:0000256" key="3">
    <source>
        <dbReference type="ARBA" id="ARBA00022452"/>
    </source>
</evidence>
<dbReference type="InterPro" id="IPR037066">
    <property type="entry name" value="Plug_dom_sf"/>
</dbReference>
<keyword evidence="7 10" id="KW-0472">Membrane</keyword>